<sequence>MIQQYKHIYVLKFANFMMGHARVKELALNVLFTLGLAHRLNLVLPLIFTIPPYILMKTNSLIFSNRWSSRTKILHTVVTEWSGNSPKSSSEPICVVKNHLKNLKKFKTFEITFLALIFKFCLKKISITCSFKNKKSNDGFFFLMLYMPFRPFAHFNQTSPYIPVYCILQSLCLVSI</sequence>
<gene>
    <name evidence="1" type="ORF">FWK35_00000634</name>
</gene>
<protein>
    <submittedName>
        <fullName evidence="1">Zinc finger MYM-type protein 1-like</fullName>
    </submittedName>
</protein>
<dbReference type="AlphaFoldDB" id="A0A6G0Z624"/>
<keyword evidence="2" id="KW-1185">Reference proteome</keyword>
<accession>A0A6G0Z624</accession>
<proteinExistence type="predicted"/>
<name>A0A6G0Z624_APHCR</name>
<evidence type="ECO:0000313" key="2">
    <source>
        <dbReference type="Proteomes" id="UP000478052"/>
    </source>
</evidence>
<reference evidence="1 2" key="1">
    <citation type="submission" date="2019-08" db="EMBL/GenBank/DDBJ databases">
        <title>Whole genome of Aphis craccivora.</title>
        <authorList>
            <person name="Voronova N.V."/>
            <person name="Shulinski R.S."/>
            <person name="Bandarenka Y.V."/>
            <person name="Zhorov D.G."/>
            <person name="Warner D."/>
        </authorList>
    </citation>
    <scope>NUCLEOTIDE SEQUENCE [LARGE SCALE GENOMIC DNA]</scope>
    <source>
        <strain evidence="1">180601</strain>
        <tissue evidence="1">Whole Body</tissue>
    </source>
</reference>
<dbReference type="Proteomes" id="UP000478052">
    <property type="component" value="Unassembled WGS sequence"/>
</dbReference>
<comment type="caution">
    <text evidence="1">The sequence shown here is derived from an EMBL/GenBank/DDBJ whole genome shotgun (WGS) entry which is preliminary data.</text>
</comment>
<dbReference type="EMBL" id="VUJU01001306">
    <property type="protein sequence ID" value="KAF0765892.1"/>
    <property type="molecule type" value="Genomic_DNA"/>
</dbReference>
<organism evidence="1 2">
    <name type="scientific">Aphis craccivora</name>
    <name type="common">Cowpea aphid</name>
    <dbReference type="NCBI Taxonomy" id="307492"/>
    <lineage>
        <taxon>Eukaryota</taxon>
        <taxon>Metazoa</taxon>
        <taxon>Ecdysozoa</taxon>
        <taxon>Arthropoda</taxon>
        <taxon>Hexapoda</taxon>
        <taxon>Insecta</taxon>
        <taxon>Pterygota</taxon>
        <taxon>Neoptera</taxon>
        <taxon>Paraneoptera</taxon>
        <taxon>Hemiptera</taxon>
        <taxon>Sternorrhyncha</taxon>
        <taxon>Aphidomorpha</taxon>
        <taxon>Aphidoidea</taxon>
        <taxon>Aphididae</taxon>
        <taxon>Aphidini</taxon>
        <taxon>Aphis</taxon>
        <taxon>Aphis</taxon>
    </lineage>
</organism>
<evidence type="ECO:0000313" key="1">
    <source>
        <dbReference type="EMBL" id="KAF0765892.1"/>
    </source>
</evidence>